<feature type="region of interest" description="Disordered" evidence="2">
    <location>
        <begin position="63"/>
        <end position="83"/>
    </location>
</feature>
<feature type="compositionally biased region" description="Low complexity" evidence="2">
    <location>
        <begin position="63"/>
        <end position="81"/>
    </location>
</feature>
<evidence type="ECO:0000256" key="2">
    <source>
        <dbReference type="SAM" id="MobiDB-lite"/>
    </source>
</evidence>
<organism evidence="3 4">
    <name type="scientific">Phytophthora nicotianae P1976</name>
    <dbReference type="NCBI Taxonomy" id="1317066"/>
    <lineage>
        <taxon>Eukaryota</taxon>
        <taxon>Sar</taxon>
        <taxon>Stramenopiles</taxon>
        <taxon>Oomycota</taxon>
        <taxon>Peronosporomycetes</taxon>
        <taxon>Peronosporales</taxon>
        <taxon>Peronosporaceae</taxon>
        <taxon>Phytophthora</taxon>
    </lineage>
</organism>
<dbReference type="PANTHER" id="PTHR35796">
    <property type="entry name" value="HYPOTHETICAL CYTOSOLIC PROTEIN"/>
    <property type="match status" value="1"/>
</dbReference>
<evidence type="ECO:0008006" key="5">
    <source>
        <dbReference type="Google" id="ProtNLM"/>
    </source>
</evidence>
<keyword evidence="1" id="KW-0175">Coiled coil</keyword>
<protein>
    <recommendedName>
        <fullName evidence="5">M96 mating-specific protein family</fullName>
    </recommendedName>
</protein>
<dbReference type="OrthoDB" id="71501at2759"/>
<proteinExistence type="predicted"/>
<gene>
    <name evidence="3" type="ORF">F444_12973</name>
</gene>
<evidence type="ECO:0000256" key="1">
    <source>
        <dbReference type="SAM" id="Coils"/>
    </source>
</evidence>
<dbReference type="PANTHER" id="PTHR35796:SF3">
    <property type="entry name" value="BHLH DOMAIN-CONTAINING PROTEIN"/>
    <property type="match status" value="1"/>
</dbReference>
<feature type="region of interest" description="Disordered" evidence="2">
    <location>
        <begin position="117"/>
        <end position="138"/>
    </location>
</feature>
<reference evidence="3 4" key="1">
    <citation type="submission" date="2013-11" db="EMBL/GenBank/DDBJ databases">
        <title>The Genome Sequence of Phytophthora parasitica P1976.</title>
        <authorList>
            <consortium name="The Broad Institute Genomics Platform"/>
            <person name="Russ C."/>
            <person name="Tyler B."/>
            <person name="Panabieres F."/>
            <person name="Shan W."/>
            <person name="Tripathy S."/>
            <person name="Grunwald N."/>
            <person name="Machado M."/>
            <person name="Johnson C.S."/>
            <person name="Walker B."/>
            <person name="Young S."/>
            <person name="Zeng Q."/>
            <person name="Gargeya S."/>
            <person name="Fitzgerald M."/>
            <person name="Haas B."/>
            <person name="Abouelleil A."/>
            <person name="Allen A.W."/>
            <person name="Alvarado L."/>
            <person name="Arachchi H.M."/>
            <person name="Berlin A.M."/>
            <person name="Chapman S.B."/>
            <person name="Gainer-Dewar J."/>
            <person name="Goldberg J."/>
            <person name="Griggs A."/>
            <person name="Gujja S."/>
            <person name="Hansen M."/>
            <person name="Howarth C."/>
            <person name="Imamovic A."/>
            <person name="Ireland A."/>
            <person name="Larimer J."/>
            <person name="McCowan C."/>
            <person name="Murphy C."/>
            <person name="Pearson M."/>
            <person name="Poon T.W."/>
            <person name="Priest M."/>
            <person name="Roberts A."/>
            <person name="Saif S."/>
            <person name="Shea T."/>
            <person name="Sisk P."/>
            <person name="Sykes S."/>
            <person name="Wortman J."/>
            <person name="Nusbaum C."/>
            <person name="Birren B."/>
        </authorList>
    </citation>
    <scope>NUCLEOTIDE SEQUENCE [LARGE SCALE GENOMIC DNA]</scope>
    <source>
        <strain evidence="3 4">P1976</strain>
    </source>
</reference>
<dbReference type="AlphaFoldDB" id="A0A080ZV89"/>
<sequence>MTLLLPDDDANFEALDAALSFVDAYISSPAANGEAESVQQQDGSSSDDAMLGDELDELLRATLSPSPSTSSTSGGEFTSAETQREQLVLPSPLAPMTTNLKAPDVVKVKENGRLRVPGGCRKSHCQAVPDTSEDKPKKRIKVNPNRARNERKNELAYLRNKVKQMETELGELHRHHRIDNNCALTEQTEAGQSNQSVLALTGANSTDVPPFWRDMATRQKLRREKAERENARLKLVLEGQIKLARSMEALLQKRARQQVSECAGHLGKIGAQGRTLDFLADKRTFDALLTSVDAAYHEVDQVFATNGLIDCETPNHDARMREGANGMYLDINSTKLLPFSKDTVGATVWNHFKGTEKHRGNLYEKAAKKLDNTDGTVMEDFKMEFIGKTTRADFRVKQVLRRYIEAERQVVVWVTSVHSLDEGKTRPFAGLGFAEKGYAVTKQPKSQALLKAGFTILQMCSLVVPQKAESCIRDATSVGAFTEFVLNVIVANTTVSQERIENMLLDQALKGSPLP</sequence>
<evidence type="ECO:0000313" key="4">
    <source>
        <dbReference type="Proteomes" id="UP000028582"/>
    </source>
</evidence>
<accession>A0A080ZV89</accession>
<evidence type="ECO:0000313" key="3">
    <source>
        <dbReference type="EMBL" id="ETO70550.1"/>
    </source>
</evidence>
<comment type="caution">
    <text evidence="3">The sequence shown here is derived from an EMBL/GenBank/DDBJ whole genome shotgun (WGS) entry which is preliminary data.</text>
</comment>
<name>A0A080ZV89_PHYNI</name>
<dbReference type="Proteomes" id="UP000028582">
    <property type="component" value="Unassembled WGS sequence"/>
</dbReference>
<feature type="coiled-coil region" evidence="1">
    <location>
        <begin position="216"/>
        <end position="243"/>
    </location>
</feature>
<dbReference type="EMBL" id="ANJA01002312">
    <property type="protein sequence ID" value="ETO70550.1"/>
    <property type="molecule type" value="Genomic_DNA"/>
</dbReference>